<dbReference type="InterPro" id="IPR036097">
    <property type="entry name" value="HisK_dim/P_sf"/>
</dbReference>
<dbReference type="InterPro" id="IPR004358">
    <property type="entry name" value="Sig_transdc_His_kin-like_C"/>
</dbReference>
<dbReference type="InterPro" id="IPR003594">
    <property type="entry name" value="HATPase_dom"/>
</dbReference>
<dbReference type="PRINTS" id="PR00344">
    <property type="entry name" value="BCTRLSENSOR"/>
</dbReference>
<dbReference type="SMART" id="SM00387">
    <property type="entry name" value="HATPase_c"/>
    <property type="match status" value="1"/>
</dbReference>
<name>A0A5K7YMA9_9BACT</name>
<dbReference type="InterPro" id="IPR036890">
    <property type="entry name" value="HATPase_C_sf"/>
</dbReference>
<keyword evidence="7" id="KW-0067">ATP-binding</keyword>
<dbReference type="InterPro" id="IPR003661">
    <property type="entry name" value="HisK_dim/P_dom"/>
</dbReference>
<dbReference type="SMART" id="SM00388">
    <property type="entry name" value="HisKA"/>
    <property type="match status" value="1"/>
</dbReference>
<keyword evidence="10" id="KW-0472">Membrane</keyword>
<dbReference type="Pfam" id="PF02518">
    <property type="entry name" value="HATPase_c"/>
    <property type="match status" value="1"/>
</dbReference>
<proteinExistence type="predicted"/>
<dbReference type="InterPro" id="IPR005467">
    <property type="entry name" value="His_kinase_dom"/>
</dbReference>
<keyword evidence="13" id="KW-1185">Reference proteome</keyword>
<protein>
    <recommendedName>
        <fullName evidence="2">histidine kinase</fullName>
        <ecNumber evidence="2">2.7.13.3</ecNumber>
    </recommendedName>
</protein>
<feature type="transmembrane region" description="Helical" evidence="10">
    <location>
        <begin position="300"/>
        <end position="321"/>
    </location>
</feature>
<keyword evidence="5" id="KW-0547">Nucleotide-binding</keyword>
<evidence type="ECO:0000256" key="1">
    <source>
        <dbReference type="ARBA" id="ARBA00000085"/>
    </source>
</evidence>
<dbReference type="Gene3D" id="1.10.287.130">
    <property type="match status" value="1"/>
</dbReference>
<keyword evidence="10" id="KW-0812">Transmembrane</keyword>
<accession>A0A5K7YMA9</accession>
<keyword evidence="8" id="KW-0902">Two-component regulatory system</keyword>
<dbReference type="OrthoDB" id="9777714at2"/>
<dbReference type="PROSITE" id="PS50109">
    <property type="entry name" value="HIS_KIN"/>
    <property type="match status" value="1"/>
</dbReference>
<evidence type="ECO:0000256" key="6">
    <source>
        <dbReference type="ARBA" id="ARBA00022777"/>
    </source>
</evidence>
<feature type="domain" description="Histidine kinase" evidence="11">
    <location>
        <begin position="357"/>
        <end position="578"/>
    </location>
</feature>
<dbReference type="Proteomes" id="UP000427906">
    <property type="component" value="Chromosome"/>
</dbReference>
<evidence type="ECO:0000256" key="4">
    <source>
        <dbReference type="ARBA" id="ARBA00022679"/>
    </source>
</evidence>
<dbReference type="GO" id="GO:0005524">
    <property type="term" value="F:ATP binding"/>
    <property type="evidence" value="ECO:0007669"/>
    <property type="project" value="UniProtKB-KW"/>
</dbReference>
<dbReference type="EC" id="2.7.13.3" evidence="2"/>
<dbReference type="Gene3D" id="3.30.565.10">
    <property type="entry name" value="Histidine kinase-like ATPase, C-terminal domain"/>
    <property type="match status" value="1"/>
</dbReference>
<feature type="compositionally biased region" description="Basic and acidic residues" evidence="9">
    <location>
        <begin position="586"/>
        <end position="596"/>
    </location>
</feature>
<keyword evidence="6 12" id="KW-0418">Kinase</keyword>
<dbReference type="SUPFAM" id="SSF47384">
    <property type="entry name" value="Homodimeric domain of signal transducing histidine kinase"/>
    <property type="match status" value="1"/>
</dbReference>
<evidence type="ECO:0000256" key="2">
    <source>
        <dbReference type="ARBA" id="ARBA00012438"/>
    </source>
</evidence>
<evidence type="ECO:0000259" key="11">
    <source>
        <dbReference type="PROSITE" id="PS50109"/>
    </source>
</evidence>
<evidence type="ECO:0000256" key="5">
    <source>
        <dbReference type="ARBA" id="ARBA00022741"/>
    </source>
</evidence>
<evidence type="ECO:0000256" key="10">
    <source>
        <dbReference type="SAM" id="Phobius"/>
    </source>
</evidence>
<dbReference type="GO" id="GO:0000155">
    <property type="term" value="F:phosphorelay sensor kinase activity"/>
    <property type="evidence" value="ECO:0007669"/>
    <property type="project" value="InterPro"/>
</dbReference>
<comment type="catalytic activity">
    <reaction evidence="1">
        <text>ATP + protein L-histidine = ADP + protein N-phospho-L-histidine.</text>
        <dbReference type="EC" id="2.7.13.3"/>
    </reaction>
</comment>
<dbReference type="CDD" id="cd00082">
    <property type="entry name" value="HisKA"/>
    <property type="match status" value="1"/>
</dbReference>
<evidence type="ECO:0000256" key="7">
    <source>
        <dbReference type="ARBA" id="ARBA00022840"/>
    </source>
</evidence>
<dbReference type="SUPFAM" id="SSF55874">
    <property type="entry name" value="ATPase domain of HSP90 chaperone/DNA topoisomerase II/histidine kinase"/>
    <property type="match status" value="1"/>
</dbReference>
<dbReference type="RefSeq" id="WP_155317944.1">
    <property type="nucleotide sequence ID" value="NZ_AP021874.1"/>
</dbReference>
<evidence type="ECO:0000256" key="8">
    <source>
        <dbReference type="ARBA" id="ARBA00023012"/>
    </source>
</evidence>
<dbReference type="PANTHER" id="PTHR43065:SF46">
    <property type="entry name" value="C4-DICARBOXYLATE TRANSPORT SENSOR PROTEIN DCTB"/>
    <property type="match status" value="1"/>
</dbReference>
<dbReference type="EMBL" id="AP021874">
    <property type="protein sequence ID" value="BBO69958.1"/>
    <property type="molecule type" value="Genomic_DNA"/>
</dbReference>
<evidence type="ECO:0000256" key="3">
    <source>
        <dbReference type="ARBA" id="ARBA00022553"/>
    </source>
</evidence>
<keyword evidence="3" id="KW-0597">Phosphoprotein</keyword>
<evidence type="ECO:0000313" key="12">
    <source>
        <dbReference type="EMBL" id="BBO69958.1"/>
    </source>
</evidence>
<sequence>MPDLPPNVSEKSTATVSDVDRQYRYRRLFKRFVLLTLVCSVVPLLVVGWGISTHYHRFAETRLLSSFRNEVQHHRKVIELFLKEHSSKLALIAGTHSREDFRGSRHLQSVFEMINKERWTLTDLGVIDADGNHVAYVGPYDLLDKNYSDADWFKKVMEKGLYISDMFMGFRREPHFIIAVRGEDGYGPWILRATVDTEAFRALVENVMIGRTGEVFLVNTEGVYQTTPRYSGRIMEPASMPVGEVHPGIRVRQEAADAGFNGERPVRQIVSTAWLETPPWMLVVRQDLDEAFGAENRANLSVLIFLHVSAATILLVTVLVTRYMLNLVKRRDAEADILNRQLMQTSKMASIGELSLGVAHEINNPLAIISTEREILLDASRQADGMDPDFGAQLDDSMNQIDIQIKRCKRITHNLLRFSRRTQSVIDTVDINAYIREIIELVAREAKSSGITFFERLSPEVPPILSDPSQLQQVFLNLISNAIDAHEEKQYGSVAVSSTYMESEGAVEIVVSDTGCGISRENLSKVFDPFFTTKAVGKGTGLGLSICYSIIRQLGGRIQAKSVPGQGTDFTVRLPLRSPDLKAGPNRHEDPLERAA</sequence>
<reference evidence="12 13" key="1">
    <citation type="submission" date="2019-11" db="EMBL/GenBank/DDBJ databases">
        <title>Comparative genomics of hydrocarbon-degrading Desulfosarcina strains.</title>
        <authorList>
            <person name="Watanabe M."/>
            <person name="Kojima H."/>
            <person name="Fukui M."/>
        </authorList>
    </citation>
    <scope>NUCLEOTIDE SEQUENCE [LARGE SCALE GENOMIC DNA]</scope>
    <source>
        <strain evidence="12 13">PL12</strain>
    </source>
</reference>
<keyword evidence="10" id="KW-1133">Transmembrane helix</keyword>
<dbReference type="AlphaFoldDB" id="A0A5K7YMA9"/>
<dbReference type="CDD" id="cd18774">
    <property type="entry name" value="PDC2_HK_sensor"/>
    <property type="match status" value="1"/>
</dbReference>
<dbReference type="KEGG" id="dalk:DSCA_38880"/>
<organism evidence="12 13">
    <name type="scientific">Desulfosarcina alkanivorans</name>
    <dbReference type="NCBI Taxonomy" id="571177"/>
    <lineage>
        <taxon>Bacteria</taxon>
        <taxon>Pseudomonadati</taxon>
        <taxon>Thermodesulfobacteriota</taxon>
        <taxon>Desulfobacteria</taxon>
        <taxon>Desulfobacterales</taxon>
        <taxon>Desulfosarcinaceae</taxon>
        <taxon>Desulfosarcina</taxon>
    </lineage>
</organism>
<keyword evidence="4" id="KW-0808">Transferase</keyword>
<gene>
    <name evidence="12" type="ORF">DSCA_38880</name>
</gene>
<dbReference type="Pfam" id="PF00512">
    <property type="entry name" value="HisKA"/>
    <property type="match status" value="1"/>
</dbReference>
<evidence type="ECO:0000256" key="9">
    <source>
        <dbReference type="SAM" id="MobiDB-lite"/>
    </source>
</evidence>
<dbReference type="Gene3D" id="3.30.450.20">
    <property type="entry name" value="PAS domain"/>
    <property type="match status" value="2"/>
</dbReference>
<dbReference type="PANTHER" id="PTHR43065">
    <property type="entry name" value="SENSOR HISTIDINE KINASE"/>
    <property type="match status" value="1"/>
</dbReference>
<feature type="transmembrane region" description="Helical" evidence="10">
    <location>
        <begin position="32"/>
        <end position="51"/>
    </location>
</feature>
<feature type="region of interest" description="Disordered" evidence="9">
    <location>
        <begin position="576"/>
        <end position="596"/>
    </location>
</feature>
<evidence type="ECO:0000313" key="13">
    <source>
        <dbReference type="Proteomes" id="UP000427906"/>
    </source>
</evidence>